<name>A0A3E3K213_9FIRM</name>
<keyword evidence="6 12" id="KW-0812">Transmembrane</keyword>
<proteinExistence type="predicted"/>
<protein>
    <recommendedName>
        <fullName evidence="3">histidine kinase</fullName>
        <ecNumber evidence="3">2.7.13.3</ecNumber>
    </recommendedName>
</protein>
<keyword evidence="11" id="KW-0175">Coiled coil</keyword>
<evidence type="ECO:0000256" key="6">
    <source>
        <dbReference type="ARBA" id="ARBA00022692"/>
    </source>
</evidence>
<evidence type="ECO:0000256" key="7">
    <source>
        <dbReference type="ARBA" id="ARBA00022777"/>
    </source>
</evidence>
<dbReference type="SMART" id="SM00387">
    <property type="entry name" value="HATPase_c"/>
    <property type="match status" value="1"/>
</dbReference>
<feature type="transmembrane region" description="Helical" evidence="12">
    <location>
        <begin position="38"/>
        <end position="55"/>
    </location>
</feature>
<evidence type="ECO:0000256" key="5">
    <source>
        <dbReference type="ARBA" id="ARBA00022679"/>
    </source>
</evidence>
<evidence type="ECO:0000256" key="9">
    <source>
        <dbReference type="ARBA" id="ARBA00023012"/>
    </source>
</evidence>
<dbReference type="InterPro" id="IPR004358">
    <property type="entry name" value="Sig_transdc_His_kin-like_C"/>
</dbReference>
<evidence type="ECO:0000259" key="13">
    <source>
        <dbReference type="PROSITE" id="PS50109"/>
    </source>
</evidence>
<dbReference type="GO" id="GO:0004721">
    <property type="term" value="F:phosphoprotein phosphatase activity"/>
    <property type="evidence" value="ECO:0007669"/>
    <property type="project" value="TreeGrafter"/>
</dbReference>
<dbReference type="EC" id="2.7.13.3" evidence="3"/>
<feature type="coiled-coil region" evidence="11">
    <location>
        <begin position="96"/>
        <end position="130"/>
    </location>
</feature>
<dbReference type="Proteomes" id="UP000261080">
    <property type="component" value="Unassembled WGS sequence"/>
</dbReference>
<evidence type="ECO:0000256" key="11">
    <source>
        <dbReference type="SAM" id="Coils"/>
    </source>
</evidence>
<dbReference type="SUPFAM" id="SSF55874">
    <property type="entry name" value="ATPase domain of HSP90 chaperone/DNA topoisomerase II/histidine kinase"/>
    <property type="match status" value="1"/>
</dbReference>
<evidence type="ECO:0000313" key="15">
    <source>
        <dbReference type="Proteomes" id="UP000261080"/>
    </source>
</evidence>
<dbReference type="Pfam" id="PF02518">
    <property type="entry name" value="HATPase_c"/>
    <property type="match status" value="1"/>
</dbReference>
<feature type="domain" description="Histidine kinase" evidence="13">
    <location>
        <begin position="126"/>
        <end position="332"/>
    </location>
</feature>
<dbReference type="GO" id="GO:0000155">
    <property type="term" value="F:phosphorelay sensor kinase activity"/>
    <property type="evidence" value="ECO:0007669"/>
    <property type="project" value="TreeGrafter"/>
</dbReference>
<evidence type="ECO:0000256" key="12">
    <source>
        <dbReference type="SAM" id="Phobius"/>
    </source>
</evidence>
<dbReference type="InterPro" id="IPR005467">
    <property type="entry name" value="His_kinase_dom"/>
</dbReference>
<dbReference type="RefSeq" id="WP_117493547.1">
    <property type="nucleotide sequence ID" value="NZ_BAABYU010000001.1"/>
</dbReference>
<keyword evidence="5" id="KW-0808">Transferase</keyword>
<dbReference type="Gene3D" id="3.30.565.10">
    <property type="entry name" value="Histidine kinase-like ATPase, C-terminal domain"/>
    <property type="match status" value="1"/>
</dbReference>
<dbReference type="PROSITE" id="PS50109">
    <property type="entry name" value="HIS_KIN"/>
    <property type="match status" value="1"/>
</dbReference>
<evidence type="ECO:0000256" key="10">
    <source>
        <dbReference type="ARBA" id="ARBA00023136"/>
    </source>
</evidence>
<reference evidence="14 15" key="1">
    <citation type="submission" date="2018-08" db="EMBL/GenBank/DDBJ databases">
        <title>A genome reference for cultivated species of the human gut microbiota.</title>
        <authorList>
            <person name="Zou Y."/>
            <person name="Xue W."/>
            <person name="Luo G."/>
        </authorList>
    </citation>
    <scope>NUCLEOTIDE SEQUENCE [LARGE SCALE GENOMIC DNA]</scope>
    <source>
        <strain evidence="14 15">AF37-2AT</strain>
    </source>
</reference>
<evidence type="ECO:0000313" key="14">
    <source>
        <dbReference type="EMBL" id="RGE87075.1"/>
    </source>
</evidence>
<dbReference type="AlphaFoldDB" id="A0A3E3K213"/>
<keyword evidence="4" id="KW-1003">Cell membrane</keyword>
<organism evidence="14 15">
    <name type="scientific">Sellimonas intestinalis</name>
    <dbReference type="NCBI Taxonomy" id="1653434"/>
    <lineage>
        <taxon>Bacteria</taxon>
        <taxon>Bacillati</taxon>
        <taxon>Bacillota</taxon>
        <taxon>Clostridia</taxon>
        <taxon>Lachnospirales</taxon>
        <taxon>Lachnospiraceae</taxon>
        <taxon>Sellimonas</taxon>
    </lineage>
</organism>
<dbReference type="PANTHER" id="PTHR45453">
    <property type="entry name" value="PHOSPHATE REGULON SENSOR PROTEIN PHOR"/>
    <property type="match status" value="1"/>
</dbReference>
<dbReference type="GO" id="GO:0016036">
    <property type="term" value="P:cellular response to phosphate starvation"/>
    <property type="evidence" value="ECO:0007669"/>
    <property type="project" value="TreeGrafter"/>
</dbReference>
<dbReference type="InterPro" id="IPR003594">
    <property type="entry name" value="HATPase_dom"/>
</dbReference>
<comment type="subcellular location">
    <subcellularLocation>
        <location evidence="2">Cell membrane</location>
        <topology evidence="2">Multi-pass membrane protein</topology>
    </subcellularLocation>
</comment>
<keyword evidence="10 12" id="KW-0472">Membrane</keyword>
<dbReference type="EMBL" id="QVLX01000004">
    <property type="protein sequence ID" value="RGE87075.1"/>
    <property type="molecule type" value="Genomic_DNA"/>
</dbReference>
<comment type="caution">
    <text evidence="14">The sequence shown here is derived from an EMBL/GenBank/DDBJ whole genome shotgun (WGS) entry which is preliminary data.</text>
</comment>
<evidence type="ECO:0000256" key="3">
    <source>
        <dbReference type="ARBA" id="ARBA00012438"/>
    </source>
</evidence>
<dbReference type="GO" id="GO:0005886">
    <property type="term" value="C:plasma membrane"/>
    <property type="evidence" value="ECO:0007669"/>
    <property type="project" value="UniProtKB-SubCell"/>
</dbReference>
<accession>A0A3E3K213</accession>
<feature type="transmembrane region" description="Helical" evidence="12">
    <location>
        <begin position="12"/>
        <end position="32"/>
    </location>
</feature>
<keyword evidence="15" id="KW-1185">Reference proteome</keyword>
<evidence type="ECO:0000256" key="4">
    <source>
        <dbReference type="ARBA" id="ARBA00022475"/>
    </source>
</evidence>
<sequence>MNLANYIRDRLPGILGQMTGIVLLFFYLLIIGVGKDDASLILIVWLFGVFIFYGADFWKRKRYFDELEETFGALDEKYLIAEVAQPEYHLEDQIYFDMLRRSNKSEIEKIRDLESQKQEYKEYIETWIHEVKTPLSVLELMCANQKELDSRKVRLLAERLDRDVEMALYYARADQVSKDYRIREISLEHTVREAVKRQKQLLISNGMSVDIDCGDATAFCDEKWIEFILGQMFANAVKYKKGACGHIQVSARKKQEAVLLIVEDDGIGIRQEEIRRIFEKGFTGTNGRTHEHATGIGLYLSRKLCDKLGIAIKAESEEGKFTRFLLTFPKGTFLSKL</sequence>
<gene>
    <name evidence="14" type="ORF">DW016_09060</name>
</gene>
<evidence type="ECO:0000256" key="1">
    <source>
        <dbReference type="ARBA" id="ARBA00000085"/>
    </source>
</evidence>
<dbReference type="PANTHER" id="PTHR45453:SF2">
    <property type="entry name" value="HISTIDINE KINASE"/>
    <property type="match status" value="1"/>
</dbReference>
<evidence type="ECO:0000256" key="2">
    <source>
        <dbReference type="ARBA" id="ARBA00004651"/>
    </source>
</evidence>
<dbReference type="InterPro" id="IPR050351">
    <property type="entry name" value="BphY/WalK/GraS-like"/>
</dbReference>
<keyword evidence="7 14" id="KW-0418">Kinase</keyword>
<evidence type="ECO:0000256" key="8">
    <source>
        <dbReference type="ARBA" id="ARBA00022989"/>
    </source>
</evidence>
<keyword evidence="9" id="KW-0902">Two-component regulatory system</keyword>
<keyword evidence="8 12" id="KW-1133">Transmembrane helix</keyword>
<dbReference type="InterPro" id="IPR036890">
    <property type="entry name" value="HATPase_C_sf"/>
</dbReference>
<comment type="catalytic activity">
    <reaction evidence="1">
        <text>ATP + protein L-histidine = ADP + protein N-phospho-L-histidine.</text>
        <dbReference type="EC" id="2.7.13.3"/>
    </reaction>
</comment>
<dbReference type="PRINTS" id="PR00344">
    <property type="entry name" value="BCTRLSENSOR"/>
</dbReference>